<keyword evidence="4" id="KW-1185">Reference proteome</keyword>
<sequence length="187" mass="20526">MEAMRVIAGSKKGHPLQAVPGKSTRPTVDKVKEAIFSMIGPYFEGGLVLDLYAGTGGLGIEALSRGAERCIFIDANRKAVHVIFQNLGTTGLRDQAEVYRNDANRALNALKKRKLSFRIVFLDPPYAEQQIESQIAMMIDYRLLAPGAVIVAEHDAKDMLCNRIGGVVKIKEVTYGQTTITIYKNEG</sequence>
<evidence type="ECO:0000256" key="2">
    <source>
        <dbReference type="ARBA" id="ARBA00022679"/>
    </source>
</evidence>
<dbReference type="EC" id="2.1.1.171" evidence="3"/>
<dbReference type="EMBL" id="CP080764">
    <property type="protein sequence ID" value="QYY41630.1"/>
    <property type="molecule type" value="Genomic_DNA"/>
</dbReference>
<dbReference type="Pfam" id="PF03602">
    <property type="entry name" value="Cons_hypoth95"/>
    <property type="match status" value="1"/>
</dbReference>
<dbReference type="PROSITE" id="PS00092">
    <property type="entry name" value="N6_MTASE"/>
    <property type="match status" value="1"/>
</dbReference>
<dbReference type="Proteomes" id="UP000826616">
    <property type="component" value="Chromosome"/>
</dbReference>
<dbReference type="CDD" id="cd02440">
    <property type="entry name" value="AdoMet_MTases"/>
    <property type="match status" value="1"/>
</dbReference>
<proteinExistence type="predicted"/>
<dbReference type="PANTHER" id="PTHR43542">
    <property type="entry name" value="METHYLTRANSFERASE"/>
    <property type="match status" value="1"/>
</dbReference>
<reference evidence="3 4" key="1">
    <citation type="submission" date="2021-08" db="EMBL/GenBank/DDBJ databases">
        <title>Complete genome sequence of the strain Aneurinibacillus thermoaerophilus CCM 8960.</title>
        <authorList>
            <person name="Musilova J."/>
            <person name="Kourilova X."/>
            <person name="Pernicova I."/>
            <person name="Bezdicek M."/>
            <person name="Lengerova M."/>
            <person name="Obruca S."/>
            <person name="Sedlar K."/>
        </authorList>
    </citation>
    <scope>NUCLEOTIDE SEQUENCE [LARGE SCALE GENOMIC DNA]</scope>
    <source>
        <strain evidence="3 4">CCM 8960</strain>
    </source>
</reference>
<dbReference type="InterPro" id="IPR029063">
    <property type="entry name" value="SAM-dependent_MTases_sf"/>
</dbReference>
<name>A0ABX8Y890_ANETH</name>
<organism evidence="3 4">
    <name type="scientific">Aneurinibacillus thermoaerophilus</name>
    <dbReference type="NCBI Taxonomy" id="143495"/>
    <lineage>
        <taxon>Bacteria</taxon>
        <taxon>Bacillati</taxon>
        <taxon>Bacillota</taxon>
        <taxon>Bacilli</taxon>
        <taxon>Bacillales</taxon>
        <taxon>Paenibacillaceae</taxon>
        <taxon>Aneurinibacillus group</taxon>
        <taxon>Aneurinibacillus</taxon>
    </lineage>
</organism>
<protein>
    <submittedName>
        <fullName evidence="3">16S rRNA (Guanine(966)-N(2))-methyltransferase RsmD</fullName>
        <ecNumber evidence="3">2.1.1.171</ecNumber>
    </submittedName>
</protein>
<accession>A0ABX8Y890</accession>
<evidence type="ECO:0000313" key="3">
    <source>
        <dbReference type="EMBL" id="QYY41630.1"/>
    </source>
</evidence>
<dbReference type="InterPro" id="IPR002052">
    <property type="entry name" value="DNA_methylase_N6_adenine_CS"/>
</dbReference>
<evidence type="ECO:0000256" key="1">
    <source>
        <dbReference type="ARBA" id="ARBA00022603"/>
    </source>
</evidence>
<evidence type="ECO:0000313" key="4">
    <source>
        <dbReference type="Proteomes" id="UP000826616"/>
    </source>
</evidence>
<dbReference type="InterPro" id="IPR004398">
    <property type="entry name" value="RNA_MeTrfase_RsmD"/>
</dbReference>
<keyword evidence="2 3" id="KW-0808">Transferase</keyword>
<dbReference type="PANTHER" id="PTHR43542:SF1">
    <property type="entry name" value="METHYLTRANSFERASE"/>
    <property type="match status" value="1"/>
</dbReference>
<dbReference type="GO" id="GO:0052913">
    <property type="term" value="F:16S rRNA (guanine(966)-N(2))-methyltransferase activity"/>
    <property type="evidence" value="ECO:0007669"/>
    <property type="project" value="UniProtKB-EC"/>
</dbReference>
<dbReference type="Gene3D" id="3.40.50.150">
    <property type="entry name" value="Vaccinia Virus protein VP39"/>
    <property type="match status" value="1"/>
</dbReference>
<keyword evidence="1 3" id="KW-0489">Methyltransferase</keyword>
<dbReference type="NCBIfam" id="TIGR00095">
    <property type="entry name" value="16S rRNA (guanine(966)-N(2))-methyltransferase RsmD"/>
    <property type="match status" value="1"/>
</dbReference>
<gene>
    <name evidence="3" type="primary">rsmD</name>
    <name evidence="3" type="ORF">K3F53_11870</name>
</gene>
<dbReference type="PIRSF" id="PIRSF004553">
    <property type="entry name" value="CHP00095"/>
    <property type="match status" value="1"/>
</dbReference>
<dbReference type="SUPFAM" id="SSF53335">
    <property type="entry name" value="S-adenosyl-L-methionine-dependent methyltransferases"/>
    <property type="match status" value="1"/>
</dbReference>